<dbReference type="GO" id="GO:0016787">
    <property type="term" value="F:hydrolase activity"/>
    <property type="evidence" value="ECO:0007669"/>
    <property type="project" value="UniProtKB-KW"/>
</dbReference>
<organism evidence="5 6">
    <name type="scientific">Perkinsus olseni</name>
    <name type="common">Perkinsus atlanticus</name>
    <dbReference type="NCBI Taxonomy" id="32597"/>
    <lineage>
        <taxon>Eukaryota</taxon>
        <taxon>Sar</taxon>
        <taxon>Alveolata</taxon>
        <taxon>Perkinsozoa</taxon>
        <taxon>Perkinsea</taxon>
        <taxon>Perkinsida</taxon>
        <taxon>Perkinsidae</taxon>
        <taxon>Perkinsus</taxon>
    </lineage>
</organism>
<keyword evidence="3" id="KW-0472">Membrane</keyword>
<evidence type="ECO:0000313" key="5">
    <source>
        <dbReference type="EMBL" id="KAF4758753.1"/>
    </source>
</evidence>
<keyword evidence="3" id="KW-0812">Transmembrane</keyword>
<comment type="caution">
    <text evidence="5">The sequence shown here is derived from an EMBL/GenBank/DDBJ whole genome shotgun (WGS) entry which is preliminary data.</text>
</comment>
<dbReference type="SMART" id="SM01178">
    <property type="entry name" value="DUF4217"/>
    <property type="match status" value="1"/>
</dbReference>
<reference evidence="5 6" key="1">
    <citation type="submission" date="2020-04" db="EMBL/GenBank/DDBJ databases">
        <title>Perkinsus olseni comparative genomics.</title>
        <authorList>
            <person name="Bogema D.R."/>
        </authorList>
    </citation>
    <scope>NUCLEOTIDE SEQUENCE [LARGE SCALE GENOMIC DNA]</scope>
    <source>
        <strain evidence="5 6">ATCC PRA-207</strain>
    </source>
</reference>
<feature type="non-terminal residue" evidence="5">
    <location>
        <position position="192"/>
    </location>
</feature>
<keyword evidence="1" id="KW-0378">Hydrolase</keyword>
<evidence type="ECO:0000256" key="2">
    <source>
        <dbReference type="ARBA" id="ARBA00022806"/>
    </source>
</evidence>
<gene>
    <name evidence="5" type="primary">DDX18_4</name>
    <name evidence="5" type="ORF">FOZ63_014213</name>
</gene>
<protein>
    <submittedName>
        <fullName evidence="5">ATP-dependent RNA helicase ddx18</fullName>
    </submittedName>
</protein>
<keyword evidence="3" id="KW-1133">Transmembrane helix</keyword>
<accession>A0A7J6UNC4</accession>
<evidence type="ECO:0000256" key="1">
    <source>
        <dbReference type="ARBA" id="ARBA00022801"/>
    </source>
</evidence>
<dbReference type="InterPro" id="IPR025313">
    <property type="entry name" value="SPB4-like_CTE"/>
</dbReference>
<dbReference type="AlphaFoldDB" id="A0A7J6UNC4"/>
<name>A0A7J6UNC4_PEROL</name>
<keyword evidence="2 5" id="KW-0067">ATP-binding</keyword>
<dbReference type="Pfam" id="PF13959">
    <property type="entry name" value="CTE_SPB4"/>
    <property type="match status" value="1"/>
</dbReference>
<keyword evidence="6" id="KW-1185">Reference proteome</keyword>
<sequence length="192" mass="20999">LEKLVETNYHLHRASRDAYRSYLHAYAAHASKDCFDVHSLDLQKLAKCFGFAVPPKVDLNLKDTKKSDRQVEVGAGGRKMVKSGRFNKGQGDFSASNPYGKKASGLSFVGAGMADETMMKREPDSSSVKLHVVSYVEASLMWNSSWNAQTTLGGIVFVLLSLGLLAVGRGLIKEAGALKEARKRLLNQPIVK</sequence>
<dbReference type="Proteomes" id="UP000553632">
    <property type="component" value="Unassembled WGS sequence"/>
</dbReference>
<dbReference type="EMBL" id="JABANO010001010">
    <property type="protein sequence ID" value="KAF4758753.1"/>
    <property type="molecule type" value="Genomic_DNA"/>
</dbReference>
<proteinExistence type="predicted"/>
<feature type="transmembrane region" description="Helical" evidence="3">
    <location>
        <begin position="152"/>
        <end position="172"/>
    </location>
</feature>
<feature type="domain" description="ATP-dependent rRNA helicase SPB4-like C-terminal extension" evidence="4">
    <location>
        <begin position="1"/>
        <end position="59"/>
    </location>
</feature>
<keyword evidence="2 5" id="KW-0347">Helicase</keyword>
<feature type="non-terminal residue" evidence="5">
    <location>
        <position position="1"/>
    </location>
</feature>
<dbReference type="GO" id="GO:0004386">
    <property type="term" value="F:helicase activity"/>
    <property type="evidence" value="ECO:0007669"/>
    <property type="project" value="UniProtKB-KW"/>
</dbReference>
<evidence type="ECO:0000259" key="4">
    <source>
        <dbReference type="SMART" id="SM01178"/>
    </source>
</evidence>
<keyword evidence="2 5" id="KW-0547">Nucleotide-binding</keyword>
<evidence type="ECO:0000256" key="3">
    <source>
        <dbReference type="SAM" id="Phobius"/>
    </source>
</evidence>
<evidence type="ECO:0000313" key="6">
    <source>
        <dbReference type="Proteomes" id="UP000553632"/>
    </source>
</evidence>